<protein>
    <submittedName>
        <fullName evidence="2">Uncharacterized protein</fullName>
    </submittedName>
</protein>
<name>A0ABS3VJU6_MICEH</name>
<reference evidence="2 3" key="1">
    <citation type="submission" date="2019-12" db="EMBL/GenBank/DDBJ databases">
        <title>Whole genome sequencing of endophytic Actinobacterium Micromonospora sp. MPMI6T.</title>
        <authorList>
            <person name="Evv R."/>
            <person name="Podile A.R."/>
        </authorList>
    </citation>
    <scope>NUCLEOTIDE SEQUENCE [LARGE SCALE GENOMIC DNA]</scope>
    <source>
        <strain evidence="2 3">MPMI6</strain>
    </source>
</reference>
<dbReference type="RefSeq" id="WP_208810976.1">
    <property type="nucleotide sequence ID" value="NZ_WVUH01000006.1"/>
</dbReference>
<keyword evidence="3" id="KW-1185">Reference proteome</keyword>
<dbReference type="Proteomes" id="UP000823521">
    <property type="component" value="Unassembled WGS sequence"/>
</dbReference>
<evidence type="ECO:0000313" key="2">
    <source>
        <dbReference type="EMBL" id="MBO4204790.1"/>
    </source>
</evidence>
<organism evidence="2 3">
    <name type="scientific">Micromonospora echinofusca</name>
    <dbReference type="NCBI Taxonomy" id="47858"/>
    <lineage>
        <taxon>Bacteria</taxon>
        <taxon>Bacillati</taxon>
        <taxon>Actinomycetota</taxon>
        <taxon>Actinomycetes</taxon>
        <taxon>Micromonosporales</taxon>
        <taxon>Micromonosporaceae</taxon>
        <taxon>Micromonospora</taxon>
    </lineage>
</organism>
<gene>
    <name evidence="2" type="ORF">GSF22_02040</name>
</gene>
<evidence type="ECO:0000313" key="3">
    <source>
        <dbReference type="Proteomes" id="UP000823521"/>
    </source>
</evidence>
<dbReference type="EMBL" id="WVUH01000006">
    <property type="protein sequence ID" value="MBO4204790.1"/>
    <property type="molecule type" value="Genomic_DNA"/>
</dbReference>
<proteinExistence type="predicted"/>
<sequence length="113" mass="12493">MTAATADLITAHDTAATTATQKHWTAYLKGAATFRGVPMAGVRAAVGRVWRDHHLADRDGQARGPVSVEADLLTEPVQKAEQIASAQTELYGERRRTRVTSSAQRRSRRLRRR</sequence>
<accession>A0ABS3VJU6</accession>
<evidence type="ECO:0000256" key="1">
    <source>
        <dbReference type="SAM" id="MobiDB-lite"/>
    </source>
</evidence>
<comment type="caution">
    <text evidence="2">The sequence shown here is derived from an EMBL/GenBank/DDBJ whole genome shotgun (WGS) entry which is preliminary data.</text>
</comment>
<feature type="region of interest" description="Disordered" evidence="1">
    <location>
        <begin position="88"/>
        <end position="113"/>
    </location>
</feature>